<feature type="region of interest" description="Disordered" evidence="5">
    <location>
        <begin position="381"/>
        <end position="484"/>
    </location>
</feature>
<protein>
    <submittedName>
        <fullName evidence="7">Sphingosine kinase 2-like isoform X2</fullName>
    </submittedName>
</protein>
<evidence type="ECO:0000256" key="3">
    <source>
        <dbReference type="ARBA" id="ARBA00022777"/>
    </source>
</evidence>
<dbReference type="GO" id="GO:0005524">
    <property type="term" value="F:ATP binding"/>
    <property type="evidence" value="ECO:0007669"/>
    <property type="project" value="UniProtKB-KW"/>
</dbReference>
<dbReference type="InterPro" id="IPR050187">
    <property type="entry name" value="Lipid_Phosphate_FormReg"/>
</dbReference>
<feature type="compositionally biased region" description="Polar residues" evidence="5">
    <location>
        <begin position="381"/>
        <end position="390"/>
    </location>
</feature>
<dbReference type="PROSITE" id="PS50146">
    <property type="entry name" value="DAGK"/>
    <property type="match status" value="1"/>
</dbReference>
<feature type="compositionally biased region" description="Basic and acidic residues" evidence="5">
    <location>
        <begin position="426"/>
        <end position="440"/>
    </location>
</feature>
<dbReference type="Gene3D" id="2.60.200.40">
    <property type="match status" value="2"/>
</dbReference>
<feature type="domain" description="DAGKc" evidence="6">
    <location>
        <begin position="154"/>
        <end position="302"/>
    </location>
</feature>
<feature type="compositionally biased region" description="Polar residues" evidence="5">
    <location>
        <begin position="636"/>
        <end position="645"/>
    </location>
</feature>
<feature type="compositionally biased region" description="Polar residues" evidence="5">
    <location>
        <begin position="525"/>
        <end position="565"/>
    </location>
</feature>
<dbReference type="SUPFAM" id="SSF111331">
    <property type="entry name" value="NAD kinase/diacylglycerol kinase-like"/>
    <property type="match status" value="1"/>
</dbReference>
<evidence type="ECO:0000259" key="6">
    <source>
        <dbReference type="PROSITE" id="PS50146"/>
    </source>
</evidence>
<dbReference type="GO" id="GO:0046512">
    <property type="term" value="P:sphingosine biosynthetic process"/>
    <property type="evidence" value="ECO:0007669"/>
    <property type="project" value="TreeGrafter"/>
</dbReference>
<dbReference type="PANTHER" id="PTHR12358:SF112">
    <property type="entry name" value="LD11247P-RELATED"/>
    <property type="match status" value="1"/>
</dbReference>
<proteinExistence type="evidence at transcript level"/>
<evidence type="ECO:0000313" key="7">
    <source>
        <dbReference type="EMBL" id="LAC23878.1"/>
    </source>
</evidence>
<evidence type="ECO:0000256" key="5">
    <source>
        <dbReference type="SAM" id="MobiDB-lite"/>
    </source>
</evidence>
<keyword evidence="1" id="KW-0808">Transferase</keyword>
<feature type="compositionally biased region" description="Basic and acidic residues" evidence="5">
    <location>
        <begin position="622"/>
        <end position="635"/>
    </location>
</feature>
<dbReference type="GO" id="GO:0016020">
    <property type="term" value="C:membrane"/>
    <property type="evidence" value="ECO:0007669"/>
    <property type="project" value="TreeGrafter"/>
</dbReference>
<dbReference type="Pfam" id="PF19279">
    <property type="entry name" value="YegS_C"/>
    <property type="match status" value="1"/>
</dbReference>
<name>A0A6A7FZ42_9CRUS</name>
<feature type="compositionally biased region" description="Polar residues" evidence="5">
    <location>
        <begin position="465"/>
        <end position="484"/>
    </location>
</feature>
<dbReference type="Gene3D" id="3.40.50.10330">
    <property type="entry name" value="Probable inorganic polyphosphate/atp-NAD kinase, domain 1"/>
    <property type="match status" value="1"/>
</dbReference>
<organism evidence="7">
    <name type="scientific">Hirondellea gigas</name>
    <dbReference type="NCBI Taxonomy" id="1518452"/>
    <lineage>
        <taxon>Eukaryota</taxon>
        <taxon>Metazoa</taxon>
        <taxon>Ecdysozoa</taxon>
        <taxon>Arthropoda</taxon>
        <taxon>Crustacea</taxon>
        <taxon>Multicrustacea</taxon>
        <taxon>Malacostraca</taxon>
        <taxon>Eumalacostraca</taxon>
        <taxon>Peracarida</taxon>
        <taxon>Amphipoda</taxon>
        <taxon>Amphilochidea</taxon>
        <taxon>Lysianassida</taxon>
        <taxon>Lysianassidira</taxon>
        <taxon>Lysianassoidea</taxon>
        <taxon>Lysianassidae</taxon>
        <taxon>Hirondellea</taxon>
    </lineage>
</organism>
<feature type="compositionally biased region" description="Low complexity" evidence="5">
    <location>
        <begin position="441"/>
        <end position="450"/>
    </location>
</feature>
<feature type="region of interest" description="Disordered" evidence="5">
    <location>
        <begin position="525"/>
        <end position="645"/>
    </location>
</feature>
<dbReference type="InterPro" id="IPR016064">
    <property type="entry name" value="NAD/diacylglycerol_kinase_sf"/>
</dbReference>
<dbReference type="InterPro" id="IPR045540">
    <property type="entry name" value="YegS/DAGK_C"/>
</dbReference>
<dbReference type="PANTHER" id="PTHR12358">
    <property type="entry name" value="SPHINGOSINE KINASE"/>
    <property type="match status" value="1"/>
</dbReference>
<keyword evidence="3 7" id="KW-0418">Kinase</keyword>
<dbReference type="Pfam" id="PF00781">
    <property type="entry name" value="DAGK_cat"/>
    <property type="match status" value="1"/>
</dbReference>
<keyword evidence="2" id="KW-0547">Nucleotide-binding</keyword>
<reference evidence="7" key="1">
    <citation type="submission" date="2017-11" db="EMBL/GenBank/DDBJ databases">
        <title>The sensing device of the deep-sea amphipod.</title>
        <authorList>
            <person name="Kobayashi H."/>
            <person name="Nagahama T."/>
            <person name="Arai W."/>
            <person name="Sasagawa Y."/>
            <person name="Umeda M."/>
            <person name="Hayashi T."/>
            <person name="Nikaido I."/>
            <person name="Watanabe H."/>
            <person name="Oguri K."/>
            <person name="Kitazato H."/>
            <person name="Fujioka K."/>
            <person name="Kido Y."/>
            <person name="Takami H."/>
        </authorList>
    </citation>
    <scope>NUCLEOTIDE SEQUENCE</scope>
    <source>
        <tissue evidence="7">Whole body</tissue>
    </source>
</reference>
<dbReference type="EMBL" id="IACT01004697">
    <property type="protein sequence ID" value="LAC23878.1"/>
    <property type="molecule type" value="mRNA"/>
</dbReference>
<dbReference type="InterPro" id="IPR017438">
    <property type="entry name" value="ATP-NAD_kinase_N"/>
</dbReference>
<feature type="compositionally biased region" description="Basic and acidic residues" evidence="5">
    <location>
        <begin position="566"/>
        <end position="590"/>
    </location>
</feature>
<accession>A0A6A7FZ42</accession>
<dbReference type="GO" id="GO:0005737">
    <property type="term" value="C:cytoplasm"/>
    <property type="evidence" value="ECO:0007669"/>
    <property type="project" value="TreeGrafter"/>
</dbReference>
<dbReference type="SMART" id="SM00046">
    <property type="entry name" value="DAGKc"/>
    <property type="match status" value="1"/>
</dbReference>
<keyword evidence="4" id="KW-0067">ATP-binding</keyword>
<dbReference type="GO" id="GO:0001727">
    <property type="term" value="F:lipid kinase activity"/>
    <property type="evidence" value="ECO:0007669"/>
    <property type="project" value="TreeGrafter"/>
</dbReference>
<sequence length="765" mass="84772">MTIPKLDFGYTDWFLEDSLTVHKSRREVQIWKIKVNKDGMSFNTLQEHNGTNSAKSGTGAQRTLSEKYIKAKDVIGCSHQRSSRNNSSSAFMTIYAYPVVGSKRQSRRKRQTICFEFKKEEEFQKNLNIACVWEKAIHHMMDSGRILAFSEDMSREGKLLVLINPQAGPGKAYLIFRKQVVPVLSETGAVYDVIITQHSNHAYELVQNLALDQYRAIAVVAGDGLLYEVFNGLGRRDDWEEALSIPVCIIPGGSGNGLARSLAYWRNEPVENGSNGVALNSALNLARGTPYPMDLVMIHTSSGQRIFSFLSFGLGILSDIDIESERLRILGESRFTLWAFARIAALRKYNVTVSFKRAAHAVSPPERFYPATRPAYNRSQTLQEETFSTPPQFPGKRASVPAASDLLPPCSQRERQQHRQLNHSLSYDDHQTRGDSHNSMDSDVSDSSISLGPYPSPDRVVETEMNPQGTSLSHKKTAVSSHKTCLKSNETLKDKNVEEENCDTGNSADGKICGSTDDALSKTNNMNCNSSSLPTTNATTPDGLSTNNVNNKTDSGDASTCMRNTSDSKEGLSDTDVNDARQEPKYEDARSTMPVSSRRKKTSTRKGDYSHMPQFQDGNSSDCEKDDAAVDENQRNEQQCGYNKLSQPVPDDWEVIKDEFIMVFASHQSHISSSVFFAPNATPDDGCMWLMILQGSMTRANVAKFLMSMDSGTHCTVPGAMMIPVTGVRIEPHDPTGLMTVDGETIPFGAIEANIMPSHARIMVR</sequence>
<evidence type="ECO:0000256" key="4">
    <source>
        <dbReference type="ARBA" id="ARBA00022840"/>
    </source>
</evidence>
<evidence type="ECO:0000256" key="1">
    <source>
        <dbReference type="ARBA" id="ARBA00022679"/>
    </source>
</evidence>
<dbReference type="AlphaFoldDB" id="A0A6A7FZ42"/>
<evidence type="ECO:0000256" key="2">
    <source>
        <dbReference type="ARBA" id="ARBA00022741"/>
    </source>
</evidence>
<dbReference type="InterPro" id="IPR001206">
    <property type="entry name" value="Diacylglycerol_kinase_cat_dom"/>
</dbReference>